<name>A0A8S1RQB5_9CILI</name>
<proteinExistence type="predicted"/>
<gene>
    <name evidence="2" type="ORF">PSON_ATCC_30995.1.T2280016</name>
</gene>
<feature type="coiled-coil region" evidence="1">
    <location>
        <begin position="40"/>
        <end position="67"/>
    </location>
</feature>
<evidence type="ECO:0000313" key="2">
    <source>
        <dbReference type="EMBL" id="CAD8129543.1"/>
    </source>
</evidence>
<dbReference type="AlphaFoldDB" id="A0A8S1RQB5"/>
<sequence length="140" mass="16686">MILNLIFEVLAHQYLSSCFYEHSKAMKNKSLPFQKQIYTLMDIETAIKKLDQVKQLLKDQINNYNLSTSFPLKETVADFNIYFTQLNSLLATQFLFPYTNKCSYYLEYLQLLYCLSRFKELKDVRDLFAIFKLIMDIQSQ</sequence>
<accession>A0A8S1RQB5</accession>
<dbReference type="Proteomes" id="UP000692954">
    <property type="component" value="Unassembled WGS sequence"/>
</dbReference>
<dbReference type="EMBL" id="CAJJDN010000228">
    <property type="protein sequence ID" value="CAD8129543.1"/>
    <property type="molecule type" value="Genomic_DNA"/>
</dbReference>
<reference evidence="2" key="1">
    <citation type="submission" date="2021-01" db="EMBL/GenBank/DDBJ databases">
        <authorList>
            <consortium name="Genoscope - CEA"/>
            <person name="William W."/>
        </authorList>
    </citation>
    <scope>NUCLEOTIDE SEQUENCE</scope>
</reference>
<organism evidence="2 3">
    <name type="scientific">Paramecium sonneborni</name>
    <dbReference type="NCBI Taxonomy" id="65129"/>
    <lineage>
        <taxon>Eukaryota</taxon>
        <taxon>Sar</taxon>
        <taxon>Alveolata</taxon>
        <taxon>Ciliophora</taxon>
        <taxon>Intramacronucleata</taxon>
        <taxon>Oligohymenophorea</taxon>
        <taxon>Peniculida</taxon>
        <taxon>Parameciidae</taxon>
        <taxon>Paramecium</taxon>
    </lineage>
</organism>
<evidence type="ECO:0000256" key="1">
    <source>
        <dbReference type="SAM" id="Coils"/>
    </source>
</evidence>
<comment type="caution">
    <text evidence="2">The sequence shown here is derived from an EMBL/GenBank/DDBJ whole genome shotgun (WGS) entry which is preliminary data.</text>
</comment>
<evidence type="ECO:0000313" key="3">
    <source>
        <dbReference type="Proteomes" id="UP000692954"/>
    </source>
</evidence>
<keyword evidence="1" id="KW-0175">Coiled coil</keyword>
<protein>
    <submittedName>
        <fullName evidence="2">Uncharacterized protein</fullName>
    </submittedName>
</protein>
<keyword evidence="3" id="KW-1185">Reference proteome</keyword>